<feature type="transmembrane region" description="Helical" evidence="1">
    <location>
        <begin position="29"/>
        <end position="50"/>
    </location>
</feature>
<evidence type="ECO:0000256" key="1">
    <source>
        <dbReference type="SAM" id="Phobius"/>
    </source>
</evidence>
<sequence length="160" mass="16472">MHGGTDGHDITGSRSRWGRTTFDDGRYPALWAATPFGAAAALAIAAALVLTDSAGPRPVVGAVAAFVVCLWPCVGLAWVVLVDRNTLRGAPADPEHSVESAWYDRAAGGAFTDLLLITGLGTAGLAISGTDVSAVPALGLVLVVAMGSFGLRYQLARRRV</sequence>
<feature type="transmembrane region" description="Helical" evidence="1">
    <location>
        <begin position="62"/>
        <end position="81"/>
    </location>
</feature>
<dbReference type="Proteomes" id="UP000703038">
    <property type="component" value="Unassembled WGS sequence"/>
</dbReference>
<comment type="caution">
    <text evidence="2">The sequence shown here is derived from an EMBL/GenBank/DDBJ whole genome shotgun (WGS) entry which is preliminary data.</text>
</comment>
<evidence type="ECO:0000313" key="2">
    <source>
        <dbReference type="EMBL" id="MBM7414318.1"/>
    </source>
</evidence>
<feature type="transmembrane region" description="Helical" evidence="1">
    <location>
        <begin position="133"/>
        <end position="151"/>
    </location>
</feature>
<keyword evidence="3" id="KW-1185">Reference proteome</keyword>
<keyword evidence="1" id="KW-0472">Membrane</keyword>
<keyword evidence="1" id="KW-0812">Transmembrane</keyword>
<dbReference type="RefSeq" id="WP_204867100.1">
    <property type="nucleotide sequence ID" value="NZ_JAFBBK010000001.1"/>
</dbReference>
<protein>
    <submittedName>
        <fullName evidence="2">Uncharacterized protein</fullName>
    </submittedName>
</protein>
<gene>
    <name evidence="2" type="ORF">JOE42_001051</name>
</gene>
<feature type="transmembrane region" description="Helical" evidence="1">
    <location>
        <begin position="102"/>
        <end position="127"/>
    </location>
</feature>
<name>A0ABS2KR20_9NOCA</name>
<evidence type="ECO:0000313" key="3">
    <source>
        <dbReference type="Proteomes" id="UP000703038"/>
    </source>
</evidence>
<reference evidence="2 3" key="1">
    <citation type="submission" date="2021-01" db="EMBL/GenBank/DDBJ databases">
        <title>Genomics of switchgrass bacterial isolates.</title>
        <authorList>
            <person name="Shade A."/>
        </authorList>
    </citation>
    <scope>NUCLEOTIDE SEQUENCE [LARGE SCALE GENOMIC DNA]</scope>
    <source>
        <strain evidence="2 3">PvP111</strain>
    </source>
</reference>
<proteinExistence type="predicted"/>
<keyword evidence="1" id="KW-1133">Transmembrane helix</keyword>
<organism evidence="2 3">
    <name type="scientific">Rhodococcoides corynebacterioides</name>
    <dbReference type="NCBI Taxonomy" id="53972"/>
    <lineage>
        <taxon>Bacteria</taxon>
        <taxon>Bacillati</taxon>
        <taxon>Actinomycetota</taxon>
        <taxon>Actinomycetes</taxon>
        <taxon>Mycobacteriales</taxon>
        <taxon>Nocardiaceae</taxon>
        <taxon>Rhodococcoides</taxon>
    </lineage>
</organism>
<dbReference type="EMBL" id="JAFBBK010000001">
    <property type="protein sequence ID" value="MBM7414318.1"/>
    <property type="molecule type" value="Genomic_DNA"/>
</dbReference>
<accession>A0ABS2KR20</accession>